<evidence type="ECO:0000313" key="1">
    <source>
        <dbReference type="EMBL" id="UUN99174.1"/>
    </source>
</evidence>
<reference evidence="1" key="1">
    <citation type="submission" date="2022-02" db="EMBL/GenBank/DDBJ databases">
        <title>Characterization of Tn125 harboring carbapenem-resistant Acinetobacter bereziniae clinical isolates.</title>
        <authorList>
            <person name="Wong N.-K."/>
            <person name="Pan Q."/>
        </authorList>
    </citation>
    <scope>NUCLEOTIDE SEQUENCE</scope>
    <source>
        <strain evidence="1">GD03393</strain>
    </source>
</reference>
<protein>
    <submittedName>
        <fullName evidence="1">Uncharacterized protein</fullName>
    </submittedName>
</protein>
<sequence>MSIKKEREAFERHKAKQLKIDYVSLKNVLDDCERRFPNNRYAGYSDFNRDFETWLAAKAQAVPGGFVLVDKHQLAQLMADMDSFGKKALGDDYVSFADIAAVLDEAQEPTND</sequence>
<proteinExistence type="predicted"/>
<dbReference type="RefSeq" id="WP_198114495.1">
    <property type="nucleotide sequence ID" value="NZ_CP092085.1"/>
</dbReference>
<gene>
    <name evidence="1" type="ORF">I9054_006915</name>
</gene>
<dbReference type="Proteomes" id="UP000644140">
    <property type="component" value="Chromosome"/>
</dbReference>
<name>A0A8I1AF53_ACIBZ</name>
<dbReference type="AlphaFoldDB" id="A0A8I1AF53"/>
<evidence type="ECO:0000313" key="2">
    <source>
        <dbReference type="Proteomes" id="UP000644140"/>
    </source>
</evidence>
<organism evidence="1 2">
    <name type="scientific">Acinetobacter bereziniae</name>
    <name type="common">Acinetobacter genomosp. 10</name>
    <dbReference type="NCBI Taxonomy" id="106648"/>
    <lineage>
        <taxon>Bacteria</taxon>
        <taxon>Pseudomonadati</taxon>
        <taxon>Pseudomonadota</taxon>
        <taxon>Gammaproteobacteria</taxon>
        <taxon>Moraxellales</taxon>
        <taxon>Moraxellaceae</taxon>
        <taxon>Acinetobacter</taxon>
    </lineage>
</organism>
<accession>A0A8I1AF53</accession>
<dbReference type="EMBL" id="CP092085">
    <property type="protein sequence ID" value="UUN99174.1"/>
    <property type="molecule type" value="Genomic_DNA"/>
</dbReference>